<comment type="caution">
    <text evidence="3">The sequence shown here is derived from an EMBL/GenBank/DDBJ whole genome shotgun (WGS) entry which is preliminary data.</text>
</comment>
<dbReference type="Pfam" id="PF03602">
    <property type="entry name" value="Cons_hypoth95"/>
    <property type="match status" value="1"/>
</dbReference>
<protein>
    <submittedName>
        <fullName evidence="3">RsmD family RNA methyltransferase</fullName>
    </submittedName>
</protein>
<feature type="domain" description="PG-1098 ferredoxin-like" evidence="2">
    <location>
        <begin position="278"/>
        <end position="321"/>
    </location>
</feature>
<dbReference type="InterPro" id="IPR029063">
    <property type="entry name" value="SAM-dependent_MTases_sf"/>
</dbReference>
<dbReference type="SUPFAM" id="SSF53335">
    <property type="entry name" value="S-adenosyl-L-methionine-dependent methyltransferases"/>
    <property type="match status" value="1"/>
</dbReference>
<proteinExistence type="predicted"/>
<dbReference type="Pfam" id="PF22013">
    <property type="entry name" value="PG_1098_Fer"/>
    <property type="match status" value="1"/>
</dbReference>
<organism evidence="3 4">
    <name type="scientific">Fulvivirga marina</name>
    <dbReference type="NCBI Taxonomy" id="2494733"/>
    <lineage>
        <taxon>Bacteria</taxon>
        <taxon>Pseudomonadati</taxon>
        <taxon>Bacteroidota</taxon>
        <taxon>Cytophagia</taxon>
        <taxon>Cytophagales</taxon>
        <taxon>Fulvivirgaceae</taxon>
        <taxon>Fulvivirga</taxon>
    </lineage>
</organism>
<name>A0A937FWT0_9BACT</name>
<sequence length="393" mass="44591">MKDLLKPNVQQFIKDHEKDDPIALILKYKEVHGVSIKSIAAQITARQKAKVKLPEWYDTEGLIYPPPISMEQCSSEITAKYKAELVRGKSLIDLTGGAGIDTYYLSKNFEQVTYIEQNEELAETTSGNLQSLGATNIICKNEKAEGFLKHASKVDVIYLDPARRDENAQRVFRFEDCEPDIIKILPDLLNKTEIVLVKASPMLDIDISIKGLEYVHEIHIISIENECKEVLYLLRQSPRKDPLISTVNIRKHGDRQSFSFHKSAEGNVATEYAMPEKFLYEPNSSILKAGAFKSVAHSYNVKKLHAHTHLYTSQEEKSDFPGRRFRIIDVVPYNKKAIAAYLPDKKANITTRNFPDEVSTIKKKLGLKDGGNIYLFAFTDKDENKKIAVTERA</sequence>
<gene>
    <name evidence="3" type="ORF">JMN32_14340</name>
</gene>
<dbReference type="InterPro" id="IPR041497">
    <property type="entry name" value="Thump-like"/>
</dbReference>
<dbReference type="AlphaFoldDB" id="A0A937FWT0"/>
<keyword evidence="3" id="KW-0808">Transferase</keyword>
<keyword evidence="4" id="KW-1185">Reference proteome</keyword>
<feature type="domain" description="THUMP-like" evidence="1">
    <location>
        <begin position="322"/>
        <end position="388"/>
    </location>
</feature>
<evidence type="ECO:0000313" key="4">
    <source>
        <dbReference type="Proteomes" id="UP000614216"/>
    </source>
</evidence>
<evidence type="ECO:0000259" key="1">
    <source>
        <dbReference type="Pfam" id="PF18096"/>
    </source>
</evidence>
<reference evidence="3" key="1">
    <citation type="submission" date="2021-01" db="EMBL/GenBank/DDBJ databases">
        <title>Fulvivirga kasyanovii gen. nov., sp nov., a novel member of the phylum Bacteroidetes isolated from seawater in a mussel farm.</title>
        <authorList>
            <person name="Zhao L.-H."/>
            <person name="Wang Z.-J."/>
        </authorList>
    </citation>
    <scope>NUCLEOTIDE SEQUENCE</scope>
    <source>
        <strain evidence="3">29W222</strain>
    </source>
</reference>
<dbReference type="GO" id="GO:0032259">
    <property type="term" value="P:methylation"/>
    <property type="evidence" value="ECO:0007669"/>
    <property type="project" value="UniProtKB-KW"/>
</dbReference>
<keyword evidence="3" id="KW-0489">Methyltransferase</keyword>
<dbReference type="RefSeq" id="WP_202857029.1">
    <property type="nucleotide sequence ID" value="NZ_JAEUGD010000043.1"/>
</dbReference>
<dbReference type="Gene3D" id="1.10.10.1110">
    <property type="entry name" value="Methyltransferase PG1098, N-terminal domain"/>
    <property type="match status" value="1"/>
</dbReference>
<dbReference type="GO" id="GO:0008168">
    <property type="term" value="F:methyltransferase activity"/>
    <property type="evidence" value="ECO:0007669"/>
    <property type="project" value="UniProtKB-KW"/>
</dbReference>
<evidence type="ECO:0000259" key="2">
    <source>
        <dbReference type="Pfam" id="PF22013"/>
    </source>
</evidence>
<accession>A0A937FWT0</accession>
<evidence type="ECO:0000313" key="3">
    <source>
        <dbReference type="EMBL" id="MBL6447494.1"/>
    </source>
</evidence>
<dbReference type="InterPro" id="IPR054168">
    <property type="entry name" value="PG_1098_Fer"/>
</dbReference>
<dbReference type="Gene3D" id="3.40.50.150">
    <property type="entry name" value="Vaccinia Virus protein VP39"/>
    <property type="match status" value="1"/>
</dbReference>
<dbReference type="Proteomes" id="UP000614216">
    <property type="component" value="Unassembled WGS sequence"/>
</dbReference>
<dbReference type="EMBL" id="JAEUGD010000043">
    <property type="protein sequence ID" value="MBL6447494.1"/>
    <property type="molecule type" value="Genomic_DNA"/>
</dbReference>
<dbReference type="Pfam" id="PF18096">
    <property type="entry name" value="Thump_like"/>
    <property type="match status" value="1"/>
</dbReference>